<dbReference type="InterPro" id="IPR016791">
    <property type="entry name" value="Polyketide_synth_GrhN/RubW_prd"/>
</dbReference>
<dbReference type="GO" id="GO:0016491">
    <property type="term" value="F:oxidoreductase activity"/>
    <property type="evidence" value="ECO:0007669"/>
    <property type="project" value="InterPro"/>
</dbReference>
<accession>A0A3A4A0Y7</accession>
<evidence type="ECO:0000313" key="1">
    <source>
        <dbReference type="EMBL" id="RJL22049.1"/>
    </source>
</evidence>
<gene>
    <name evidence="1" type="ORF">D5H75_36215</name>
</gene>
<name>A0A3A4A0Y7_9ACTN</name>
<dbReference type="AlphaFoldDB" id="A0A3A4A0Y7"/>
<comment type="caution">
    <text evidence="1">The sequence shown here is derived from an EMBL/GenBank/DDBJ whole genome shotgun (WGS) entry which is preliminary data.</text>
</comment>
<protein>
    <submittedName>
        <fullName evidence="1">DUF385 domain-containing protein</fullName>
    </submittedName>
</protein>
<dbReference type="InterPro" id="IPR012349">
    <property type="entry name" value="Split_barrel_FMN-bd"/>
</dbReference>
<proteinExistence type="predicted"/>
<dbReference type="PIRSF" id="PIRSF021513">
    <property type="entry name" value="GrhN_RubW_prd"/>
    <property type="match status" value="1"/>
</dbReference>
<dbReference type="Gene3D" id="2.30.110.10">
    <property type="entry name" value="Electron Transport, Fmn-binding Protein, Chain A"/>
    <property type="match status" value="1"/>
</dbReference>
<dbReference type="OrthoDB" id="3538324at2"/>
<dbReference type="Proteomes" id="UP000265768">
    <property type="component" value="Unassembled WGS sequence"/>
</dbReference>
<dbReference type="Pfam" id="PF04075">
    <property type="entry name" value="F420H2_quin_red"/>
    <property type="match status" value="1"/>
</dbReference>
<reference evidence="1 2" key="1">
    <citation type="submission" date="2018-09" db="EMBL/GenBank/DDBJ databases">
        <title>YIM 75507 draft genome.</title>
        <authorList>
            <person name="Tang S."/>
            <person name="Feng Y."/>
        </authorList>
    </citation>
    <scope>NUCLEOTIDE SEQUENCE [LARGE SCALE GENOMIC DNA]</scope>
    <source>
        <strain evidence="1 2">YIM 75507</strain>
    </source>
</reference>
<keyword evidence="2" id="KW-1185">Reference proteome</keyword>
<organism evidence="1 2">
    <name type="scientific">Bailinhaonella thermotolerans</name>
    <dbReference type="NCBI Taxonomy" id="1070861"/>
    <lineage>
        <taxon>Bacteria</taxon>
        <taxon>Bacillati</taxon>
        <taxon>Actinomycetota</taxon>
        <taxon>Actinomycetes</taxon>
        <taxon>Streptosporangiales</taxon>
        <taxon>Streptosporangiaceae</taxon>
        <taxon>Bailinhaonella</taxon>
    </lineage>
</organism>
<dbReference type="EMBL" id="QZEY01000023">
    <property type="protein sequence ID" value="RJL22049.1"/>
    <property type="molecule type" value="Genomic_DNA"/>
</dbReference>
<sequence>MGGVIGRRRPPVVIPSTPWYTRFWLRLFNPLMRAEIRKGAYTRSMENLILLHFTGRKSGRLYEVPVMKQDLGGRVGVLTEAGWRANFRGGMDIEVTDRGVRRPMTARLETDPEALADLAQEILAESGRAGLERLGIVLTVPRDPTRGELTEAVRRHGTGVVFLTPRD</sequence>
<evidence type="ECO:0000313" key="2">
    <source>
        <dbReference type="Proteomes" id="UP000265768"/>
    </source>
</evidence>
<dbReference type="InterPro" id="IPR004378">
    <property type="entry name" value="F420H2_quin_Rdtase"/>
</dbReference>